<proteinExistence type="predicted"/>
<name>A0A1A9ZJB0_GLOPL</name>
<keyword evidence="2" id="KW-1185">Reference proteome</keyword>
<dbReference type="AlphaFoldDB" id="A0A1A9ZJB0"/>
<dbReference type="EnsemblMetazoa" id="GPAI016562-RA">
    <property type="protein sequence ID" value="GPAI016562-PA"/>
    <property type="gene ID" value="GPAI016562"/>
</dbReference>
<sequence>MLSKEMVTCLSATIRNMKTISSSRYRHHAAMKAIHHSNVGITYAADVSSEQEVLNGRIYSFSRAAFQLRVISIQKLKVVVIPNHEEVMVWKMEPRGFINKSFR</sequence>
<organism evidence="1 2">
    <name type="scientific">Glossina pallidipes</name>
    <name type="common">Tsetse fly</name>
    <dbReference type="NCBI Taxonomy" id="7398"/>
    <lineage>
        <taxon>Eukaryota</taxon>
        <taxon>Metazoa</taxon>
        <taxon>Ecdysozoa</taxon>
        <taxon>Arthropoda</taxon>
        <taxon>Hexapoda</taxon>
        <taxon>Insecta</taxon>
        <taxon>Pterygota</taxon>
        <taxon>Neoptera</taxon>
        <taxon>Endopterygota</taxon>
        <taxon>Diptera</taxon>
        <taxon>Brachycera</taxon>
        <taxon>Muscomorpha</taxon>
        <taxon>Hippoboscoidea</taxon>
        <taxon>Glossinidae</taxon>
        <taxon>Glossina</taxon>
    </lineage>
</organism>
<accession>A0A1A9ZJB0</accession>
<dbReference type="Proteomes" id="UP000092445">
    <property type="component" value="Unassembled WGS sequence"/>
</dbReference>
<dbReference type="VEuPathDB" id="VectorBase:GPAI016562"/>
<evidence type="ECO:0000313" key="2">
    <source>
        <dbReference type="Proteomes" id="UP000092445"/>
    </source>
</evidence>
<reference evidence="1" key="2">
    <citation type="submission" date="2020-05" db="UniProtKB">
        <authorList>
            <consortium name="EnsemblMetazoa"/>
        </authorList>
    </citation>
    <scope>IDENTIFICATION</scope>
    <source>
        <strain evidence="1">IAEA</strain>
    </source>
</reference>
<reference evidence="2" key="1">
    <citation type="submission" date="2014-03" db="EMBL/GenBank/DDBJ databases">
        <authorList>
            <person name="Aksoy S."/>
            <person name="Warren W."/>
            <person name="Wilson R.K."/>
        </authorList>
    </citation>
    <scope>NUCLEOTIDE SEQUENCE [LARGE SCALE GENOMIC DNA]</scope>
    <source>
        <strain evidence="2">IAEA</strain>
    </source>
</reference>
<protein>
    <submittedName>
        <fullName evidence="1">Uncharacterized protein</fullName>
    </submittedName>
</protein>
<evidence type="ECO:0000313" key="1">
    <source>
        <dbReference type="EnsemblMetazoa" id="GPAI016562-PA"/>
    </source>
</evidence>